<dbReference type="EMBL" id="LJYW01000001">
    <property type="protein sequence ID" value="KPL52956.1"/>
    <property type="molecule type" value="Genomic_DNA"/>
</dbReference>
<dbReference type="Pfam" id="PF13561">
    <property type="entry name" value="adh_short_C2"/>
    <property type="match status" value="1"/>
</dbReference>
<dbReference type="STRING" id="665126.ABB55_12630"/>
<reference evidence="3 4" key="2">
    <citation type="submission" date="2015-10" db="EMBL/GenBank/DDBJ databases">
        <title>Draft Genome Sequence of Prosthecomicrobium hirschii ATCC 27832.</title>
        <authorList>
            <person name="Daniel J."/>
            <person name="Givan S.A."/>
            <person name="Brun Y.V."/>
            <person name="Brown P.J."/>
        </authorList>
    </citation>
    <scope>NUCLEOTIDE SEQUENCE [LARGE SCALE GENOMIC DNA]</scope>
    <source>
        <strain evidence="3 4">16</strain>
    </source>
</reference>
<dbReference type="GO" id="GO:0016616">
    <property type="term" value="F:oxidoreductase activity, acting on the CH-OH group of donors, NAD or NADP as acceptor"/>
    <property type="evidence" value="ECO:0007669"/>
    <property type="project" value="TreeGrafter"/>
</dbReference>
<accession>A0A0P6W1D9</accession>
<evidence type="ECO:0000256" key="1">
    <source>
        <dbReference type="ARBA" id="ARBA00006484"/>
    </source>
</evidence>
<proteinExistence type="inferred from homology"/>
<evidence type="ECO:0000313" key="4">
    <source>
        <dbReference type="Proteomes" id="UP000048984"/>
    </source>
</evidence>
<dbReference type="SMART" id="SM00822">
    <property type="entry name" value="PKS_KR"/>
    <property type="match status" value="1"/>
</dbReference>
<dbReference type="InterPro" id="IPR036291">
    <property type="entry name" value="NAD(P)-bd_dom_sf"/>
</dbReference>
<dbReference type="InterPro" id="IPR020904">
    <property type="entry name" value="Sc_DH/Rdtase_CS"/>
</dbReference>
<gene>
    <name evidence="3" type="ORF">ABB55_12630</name>
</gene>
<protein>
    <recommendedName>
        <fullName evidence="2">Ketoreductase domain-containing protein</fullName>
    </recommendedName>
</protein>
<feature type="domain" description="Ketoreductase" evidence="2">
    <location>
        <begin position="20"/>
        <end position="199"/>
    </location>
</feature>
<comment type="similarity">
    <text evidence="1">Belongs to the short-chain dehydrogenases/reductases (SDR) family.</text>
</comment>
<evidence type="ECO:0000313" key="3">
    <source>
        <dbReference type="EMBL" id="KPL52956.1"/>
    </source>
</evidence>
<evidence type="ECO:0000259" key="2">
    <source>
        <dbReference type="SMART" id="SM00822"/>
    </source>
</evidence>
<reference evidence="3 4" key="1">
    <citation type="submission" date="2015-09" db="EMBL/GenBank/DDBJ databases">
        <authorList>
            <person name="Jackson K.R."/>
            <person name="Lunt B.L."/>
            <person name="Fisher J.N.B."/>
            <person name="Gardner A.V."/>
            <person name="Bailey M.E."/>
            <person name="Deus L.M."/>
            <person name="Earl A.S."/>
            <person name="Gibby P.D."/>
            <person name="Hartmann K.A."/>
            <person name="Liu J.E."/>
            <person name="Manci A.M."/>
            <person name="Nielsen D.A."/>
            <person name="Solomon M.B."/>
            <person name="Breakwell D.P."/>
            <person name="Burnett S.H."/>
            <person name="Grose J.H."/>
        </authorList>
    </citation>
    <scope>NUCLEOTIDE SEQUENCE [LARGE SCALE GENOMIC DNA]</scope>
    <source>
        <strain evidence="3 4">16</strain>
    </source>
</reference>
<dbReference type="AlphaFoldDB" id="A0A0P6W1D9"/>
<dbReference type="SUPFAM" id="SSF51735">
    <property type="entry name" value="NAD(P)-binding Rossmann-fold domains"/>
    <property type="match status" value="1"/>
</dbReference>
<dbReference type="GO" id="GO:0030497">
    <property type="term" value="P:fatty acid elongation"/>
    <property type="evidence" value="ECO:0007669"/>
    <property type="project" value="TreeGrafter"/>
</dbReference>
<name>A0A0P6W1D9_9HYPH</name>
<dbReference type="FunFam" id="3.40.50.720:FF:000084">
    <property type="entry name" value="Short-chain dehydrogenase reductase"/>
    <property type="match status" value="1"/>
</dbReference>
<dbReference type="PRINTS" id="PR00081">
    <property type="entry name" value="GDHRDH"/>
</dbReference>
<dbReference type="PROSITE" id="PS00061">
    <property type="entry name" value="ADH_SHORT"/>
    <property type="match status" value="1"/>
</dbReference>
<dbReference type="PANTHER" id="PTHR42760">
    <property type="entry name" value="SHORT-CHAIN DEHYDROGENASES/REDUCTASES FAMILY MEMBER"/>
    <property type="match status" value="1"/>
</dbReference>
<dbReference type="PRINTS" id="PR00080">
    <property type="entry name" value="SDRFAMILY"/>
</dbReference>
<comment type="caution">
    <text evidence="3">The sequence shown here is derived from an EMBL/GenBank/DDBJ whole genome shotgun (WGS) entry which is preliminary data.</text>
</comment>
<dbReference type="Proteomes" id="UP000048984">
    <property type="component" value="Unassembled WGS sequence"/>
</dbReference>
<dbReference type="RefSeq" id="WP_054359119.1">
    <property type="nucleotide sequence ID" value="NZ_LJYW01000001.1"/>
</dbReference>
<sequence>MSAPEDLAPAPATYFDLTGQIALVTGASRGIGFAIASALGRAGATVVLNARSAASLAAGAAALQAAGIACETAPFDVADADAGAQAVAAIVARHGRLDILVGNAGATSRAALGDWTVEAWDAILDTNLRSALFLAQAAAGPMRRQGSGRIVFTSSITGILGRATIHAYVASKAGLAGLTRSLAAELGPHGITCNCIAPGYVETDLSRPLMADAAFVQRVVDRTALKRWARPEEIAGVALMLASRAGSYVTGQQIAVDGGMTTTM</sequence>
<dbReference type="PANTHER" id="PTHR42760:SF40">
    <property type="entry name" value="3-OXOACYL-[ACYL-CARRIER-PROTEIN] REDUCTASE, CHLOROPLASTIC"/>
    <property type="match status" value="1"/>
</dbReference>
<dbReference type="InterPro" id="IPR002347">
    <property type="entry name" value="SDR_fam"/>
</dbReference>
<organism evidence="3 4">
    <name type="scientific">Prosthecodimorpha hirschii</name>
    <dbReference type="NCBI Taxonomy" id="665126"/>
    <lineage>
        <taxon>Bacteria</taxon>
        <taxon>Pseudomonadati</taxon>
        <taxon>Pseudomonadota</taxon>
        <taxon>Alphaproteobacteria</taxon>
        <taxon>Hyphomicrobiales</taxon>
        <taxon>Ancalomicrobiaceae</taxon>
        <taxon>Prosthecodimorpha</taxon>
    </lineage>
</organism>
<dbReference type="InterPro" id="IPR057326">
    <property type="entry name" value="KR_dom"/>
</dbReference>
<dbReference type="Gene3D" id="3.40.50.720">
    <property type="entry name" value="NAD(P)-binding Rossmann-like Domain"/>
    <property type="match status" value="1"/>
</dbReference>
<keyword evidence="4" id="KW-1185">Reference proteome</keyword>